<accession>A0A0G0YIH8</accession>
<evidence type="ECO:0000256" key="1">
    <source>
        <dbReference type="SAM" id="MobiDB-lite"/>
    </source>
</evidence>
<dbReference type="EMBL" id="LCBL01000002">
    <property type="protein sequence ID" value="KKS09351.1"/>
    <property type="molecule type" value="Genomic_DNA"/>
</dbReference>
<evidence type="ECO:0000313" key="4">
    <source>
        <dbReference type="Proteomes" id="UP000033869"/>
    </source>
</evidence>
<evidence type="ECO:0000256" key="2">
    <source>
        <dbReference type="SAM" id="Phobius"/>
    </source>
</evidence>
<feature type="transmembrane region" description="Helical" evidence="2">
    <location>
        <begin position="20"/>
        <end position="41"/>
    </location>
</feature>
<dbReference type="AlphaFoldDB" id="A0A0G0YIH8"/>
<keyword evidence="2" id="KW-0472">Membrane</keyword>
<dbReference type="Proteomes" id="UP000033869">
    <property type="component" value="Unassembled WGS sequence"/>
</dbReference>
<sequence length="306" mass="34660">METNEQPIASERPKRSSSLYIIIGIIVLVVVGAGVGGFFILKKGKEVATSVGTGAIEKALNANCKYDDKDLCKHLNNLKVSKDMSGTSTSTDKDGNKFESTWEMQGEDRSHFVVRDNGKETMNMIAIGDTNYSKDYTDNQWWKKTDKKEKDQLLGTIKPDYEENFEDLKPEEDKTTYKKIGKESFGKLQCFKYQVLDPANTDTTEYIWFDDKEYLLRKSRSESKDGSIAEQTYSYDKISIKEPSPTKEAKSDMDMFNIGTVPQVDTQQLEQEIQNQMNNAITPPVDQGTVEPNYDTGYEVPTESTE</sequence>
<keyword evidence="2" id="KW-1133">Transmembrane helix</keyword>
<proteinExistence type="predicted"/>
<comment type="caution">
    <text evidence="3">The sequence shown here is derived from an EMBL/GenBank/DDBJ whole genome shotgun (WGS) entry which is preliminary data.</text>
</comment>
<organism evidence="3 4">
    <name type="scientific">candidate division CPR2 bacterium GW2011_GWC1_41_48</name>
    <dbReference type="NCBI Taxonomy" id="1618344"/>
    <lineage>
        <taxon>Bacteria</taxon>
        <taxon>Bacteria division CPR2</taxon>
    </lineage>
</organism>
<gene>
    <name evidence="3" type="ORF">UU65_C0002G0129</name>
</gene>
<keyword evidence="2" id="KW-0812">Transmembrane</keyword>
<evidence type="ECO:0008006" key="5">
    <source>
        <dbReference type="Google" id="ProtNLM"/>
    </source>
</evidence>
<feature type="region of interest" description="Disordered" evidence="1">
    <location>
        <begin position="280"/>
        <end position="306"/>
    </location>
</feature>
<reference evidence="3 4" key="1">
    <citation type="journal article" date="2015" name="Nature">
        <title>rRNA introns, odd ribosomes, and small enigmatic genomes across a large radiation of phyla.</title>
        <authorList>
            <person name="Brown C.T."/>
            <person name="Hug L.A."/>
            <person name="Thomas B.C."/>
            <person name="Sharon I."/>
            <person name="Castelle C.J."/>
            <person name="Singh A."/>
            <person name="Wilkins M.J."/>
            <person name="Williams K.H."/>
            <person name="Banfield J.F."/>
        </authorList>
    </citation>
    <scope>NUCLEOTIDE SEQUENCE [LARGE SCALE GENOMIC DNA]</scope>
</reference>
<protein>
    <recommendedName>
        <fullName evidence="5">DUF4412 domain-containing protein</fullName>
    </recommendedName>
</protein>
<evidence type="ECO:0000313" key="3">
    <source>
        <dbReference type="EMBL" id="KKS09351.1"/>
    </source>
</evidence>
<name>A0A0G0YIH8_UNCC2</name>